<evidence type="ECO:0000313" key="1">
    <source>
        <dbReference type="EnsemblPlants" id="AVESA.00010b.r2.5CG0904160.1.CDS"/>
    </source>
</evidence>
<reference evidence="1" key="2">
    <citation type="submission" date="2025-09" db="UniProtKB">
        <authorList>
            <consortium name="EnsemblPlants"/>
        </authorList>
    </citation>
    <scope>IDENTIFICATION</scope>
</reference>
<protein>
    <submittedName>
        <fullName evidence="1">Uncharacterized protein</fullName>
    </submittedName>
</protein>
<reference evidence="1" key="1">
    <citation type="submission" date="2021-05" db="EMBL/GenBank/DDBJ databases">
        <authorList>
            <person name="Scholz U."/>
            <person name="Mascher M."/>
            <person name="Fiebig A."/>
        </authorList>
    </citation>
    <scope>NUCLEOTIDE SEQUENCE [LARGE SCALE GENOMIC DNA]</scope>
</reference>
<sequence>MKDARLPQGVTHERCWCGHLAKVKESIDFSTCMGMKFFMCPNYDASLPRQASSSYERPPSPPPLCKWYHWIDTEQPAWAVQEIADRSRRARESFLDEERAERKAANAKKERKREMKEFRAEQARNRELNRKRREEEEWQEQVRKEAREAEMKRLRERAVEARAAEERGDKTGKYPRWTQGR</sequence>
<evidence type="ECO:0000313" key="2">
    <source>
        <dbReference type="Proteomes" id="UP001732700"/>
    </source>
</evidence>
<name>A0ACD5Y511_AVESA</name>
<proteinExistence type="predicted"/>
<organism evidence="1 2">
    <name type="scientific">Avena sativa</name>
    <name type="common">Oat</name>
    <dbReference type="NCBI Taxonomy" id="4498"/>
    <lineage>
        <taxon>Eukaryota</taxon>
        <taxon>Viridiplantae</taxon>
        <taxon>Streptophyta</taxon>
        <taxon>Embryophyta</taxon>
        <taxon>Tracheophyta</taxon>
        <taxon>Spermatophyta</taxon>
        <taxon>Magnoliopsida</taxon>
        <taxon>Liliopsida</taxon>
        <taxon>Poales</taxon>
        <taxon>Poaceae</taxon>
        <taxon>BOP clade</taxon>
        <taxon>Pooideae</taxon>
        <taxon>Poodae</taxon>
        <taxon>Poeae</taxon>
        <taxon>Poeae Chloroplast Group 1 (Aveneae type)</taxon>
        <taxon>Aveninae</taxon>
        <taxon>Avena</taxon>
    </lineage>
</organism>
<dbReference type="Proteomes" id="UP001732700">
    <property type="component" value="Chromosome 5C"/>
</dbReference>
<accession>A0ACD5Y511</accession>
<dbReference type="EnsemblPlants" id="AVESA.00010b.r2.5CG0904160.1">
    <property type="protein sequence ID" value="AVESA.00010b.r2.5CG0904160.1.CDS"/>
    <property type="gene ID" value="AVESA.00010b.r2.5CG0904160"/>
</dbReference>
<keyword evidence="2" id="KW-1185">Reference proteome</keyword>